<protein>
    <recommendedName>
        <fullName evidence="3">Beta propeller domain protein</fullName>
    </recommendedName>
</protein>
<sequence>MKHMKISTLAVLGLVLICSLGISGCLSSDSQKGMVGEVGMVPFTSEKQMQEFFSGKYSGDSYYGGRYTSMNTAAVMDAGGATPVGGAQNTTPAPMPAPEAAVSMDSKSSGMYYDSDVSSVDRVSGTNVQVMGVDEADLVKTDGNFIYYTPQLHYPTNLTLVNSTYGSYYNYETFQTTFTIDALPPETAAIISNIAGSGENLYLINDTLIVITYNTTTAYNISDPANPVKLWSENLDGFYKDSRMIDGKLYMVVQKYDVGSEGPIVYMDAKLDYASCYYPVGPGIIRPSMDSTYFVSEVDIGNGNFDKTIAMVGSYNSILYASGDNLYLTNYFYPDTTAIELQFIQEHGSEYYPPETMNQINRVMGTEYLSESIKYNAVMEAVYNYTKTLTSEEQENYYNDYRKAYSAYLMEIVKDKETTTITRINLDTFDVTTGTVPGNINDQFSIDEYDGYLRVATTVGGNWMTRDEQTNGVYVLDKDMKTVGQVTGLAEGEQVYSARYVGDRLYLVTYKQIDPFFVIDLSDPENPAVLGELKLPGYSTYLHPVGENLVVGLGYSDDWKMKLTLFDVTNVSSPTELDSYVFSNYSSSSALYDHHAFMWDADRNLLVLPTYEHAYVMQIKEGDITMVKDDVHKNATVVRSIYINNYLYTFSDQEVHILNQDTWELVKKISIPQPQYPEDMYRPYPMPYY</sequence>
<evidence type="ECO:0000313" key="1">
    <source>
        <dbReference type="EMBL" id="MDV0447499.1"/>
    </source>
</evidence>
<comment type="caution">
    <text evidence="1">The sequence shown here is derived from an EMBL/GenBank/DDBJ whole genome shotgun (WGS) entry which is preliminary data.</text>
</comment>
<keyword evidence="2" id="KW-1185">Reference proteome</keyword>
<proteinExistence type="predicted"/>
<evidence type="ECO:0008006" key="3">
    <source>
        <dbReference type="Google" id="ProtNLM"/>
    </source>
</evidence>
<name>A0AAE4MKB8_9EURY</name>
<gene>
    <name evidence="1" type="ORF">MsAg5_13990</name>
</gene>
<dbReference type="Pfam" id="PF09826">
    <property type="entry name" value="Beta_propel"/>
    <property type="match status" value="1"/>
</dbReference>
<evidence type="ECO:0000313" key="2">
    <source>
        <dbReference type="Proteomes" id="UP001271789"/>
    </source>
</evidence>
<accession>A0AAE4MKB8</accession>
<dbReference type="InterPro" id="IPR011048">
    <property type="entry name" value="Haem_d1_sf"/>
</dbReference>
<dbReference type="SUPFAM" id="SSF51004">
    <property type="entry name" value="C-terminal (heme d1) domain of cytochrome cd1-nitrite reductase"/>
    <property type="match status" value="1"/>
</dbReference>
<organism evidence="1 2">
    <name type="scientific">Methanolapillus africanus</name>
    <dbReference type="NCBI Taxonomy" id="3028297"/>
    <lineage>
        <taxon>Archaea</taxon>
        <taxon>Methanobacteriati</taxon>
        <taxon>Methanobacteriota</taxon>
        <taxon>Stenosarchaea group</taxon>
        <taxon>Methanomicrobia</taxon>
        <taxon>Methanosarcinales</taxon>
        <taxon>Methanosarcinaceae</taxon>
        <taxon>Methanolapillus</taxon>
    </lineage>
</organism>
<dbReference type="Proteomes" id="UP001271789">
    <property type="component" value="Unassembled WGS sequence"/>
</dbReference>
<dbReference type="PROSITE" id="PS51257">
    <property type="entry name" value="PROKAR_LIPOPROTEIN"/>
    <property type="match status" value="1"/>
</dbReference>
<dbReference type="EMBL" id="JAWDKD010000020">
    <property type="protein sequence ID" value="MDV0447499.1"/>
    <property type="molecule type" value="Genomic_DNA"/>
</dbReference>
<dbReference type="InterPro" id="IPR019198">
    <property type="entry name" value="Beta_propeller_containing"/>
</dbReference>
<dbReference type="AlphaFoldDB" id="A0AAE4MKB8"/>
<reference evidence="1" key="1">
    <citation type="submission" date="2023-06" db="EMBL/GenBank/DDBJ databases">
        <title>Genome sequence of Methanosarcinaceae archaeon Ag5.</title>
        <authorList>
            <person name="Protasov E."/>
            <person name="Platt K."/>
            <person name="Poehlein A."/>
            <person name="Daniel R."/>
            <person name="Brune A."/>
        </authorList>
    </citation>
    <scope>NUCLEOTIDE SEQUENCE</scope>
    <source>
        <strain evidence="1">Ag5</strain>
    </source>
</reference>